<evidence type="ECO:0000259" key="9">
    <source>
        <dbReference type="Pfam" id="PF12821"/>
    </source>
</evidence>
<reference evidence="10 11" key="1">
    <citation type="submission" date="2019-07" db="EMBL/GenBank/DDBJ databases">
        <title>Genomic Encyclopedia of Type Strains, Phase I: the one thousand microbial genomes (KMG-I) project.</title>
        <authorList>
            <person name="Kyrpides N."/>
        </authorList>
    </citation>
    <scope>NUCLEOTIDE SEQUENCE [LARGE SCALE GENOMIC DNA]</scope>
    <source>
        <strain evidence="10 11">DSM 13558</strain>
    </source>
</reference>
<dbReference type="GO" id="GO:0005886">
    <property type="term" value="C:plasma membrane"/>
    <property type="evidence" value="ECO:0007669"/>
    <property type="project" value="UniProtKB-SubCell"/>
</dbReference>
<evidence type="ECO:0000256" key="8">
    <source>
        <dbReference type="SAM" id="Phobius"/>
    </source>
</evidence>
<keyword evidence="2" id="KW-1003">Cell membrane</keyword>
<dbReference type="PANTHER" id="PTHR34390:SF1">
    <property type="entry name" value="SUCCINATE TRANSPORTER SUBUNIT YJJB-RELATED"/>
    <property type="match status" value="1"/>
</dbReference>
<proteinExistence type="inferred from homology"/>
<keyword evidence="11" id="KW-1185">Reference proteome</keyword>
<dbReference type="InterPro" id="IPR024528">
    <property type="entry name" value="ThrE_2"/>
</dbReference>
<evidence type="ECO:0000313" key="11">
    <source>
        <dbReference type="Proteomes" id="UP000315343"/>
    </source>
</evidence>
<keyword evidence="5 8" id="KW-1133">Transmembrane helix</keyword>
<dbReference type="PANTHER" id="PTHR34390">
    <property type="entry name" value="UPF0442 PROTEIN YJJB-RELATED"/>
    <property type="match status" value="1"/>
</dbReference>
<name>A0A562J4L4_9FIRM</name>
<protein>
    <submittedName>
        <fullName evidence="10">Uncharacterized membrane protein YjjB (DUF3815 family)</fullName>
    </submittedName>
</protein>
<evidence type="ECO:0000256" key="7">
    <source>
        <dbReference type="ARBA" id="ARBA00034125"/>
    </source>
</evidence>
<dbReference type="InterPro" id="IPR050539">
    <property type="entry name" value="ThrE_Dicarb/AminoAcid_Exp"/>
</dbReference>
<evidence type="ECO:0000256" key="5">
    <source>
        <dbReference type="ARBA" id="ARBA00022989"/>
    </source>
</evidence>
<feature type="domain" description="Threonine/Serine exporter ThrE" evidence="9">
    <location>
        <begin position="9"/>
        <end position="135"/>
    </location>
</feature>
<keyword evidence="4 8" id="KW-0812">Transmembrane</keyword>
<feature type="transmembrane region" description="Helical" evidence="8">
    <location>
        <begin position="116"/>
        <end position="137"/>
    </location>
</feature>
<dbReference type="GO" id="GO:0015744">
    <property type="term" value="P:succinate transport"/>
    <property type="evidence" value="ECO:0007669"/>
    <property type="project" value="TreeGrafter"/>
</dbReference>
<sequence length="145" mass="16173">MIVKYFLEMIFCFLAAYFYAMIMNAPKKTLIYSSVVASLGYMVYNYCVNQGSPRLGFFLGTTVIAFFGEIFARKFKMPATIFIFPALIPIVPGFGLYQTIFALVEDNIFQALKTGVNTFLNIGAMAVAMAMVSLIALKMGTRKTE</sequence>
<evidence type="ECO:0000256" key="6">
    <source>
        <dbReference type="ARBA" id="ARBA00023136"/>
    </source>
</evidence>
<keyword evidence="6 8" id="KW-0472">Membrane</keyword>
<evidence type="ECO:0000313" key="10">
    <source>
        <dbReference type="EMBL" id="TWH78118.1"/>
    </source>
</evidence>
<gene>
    <name evidence="10" type="ORF">LY60_02957</name>
</gene>
<evidence type="ECO:0000256" key="4">
    <source>
        <dbReference type="ARBA" id="ARBA00022692"/>
    </source>
</evidence>
<feature type="transmembrane region" description="Helical" evidence="8">
    <location>
        <begin position="29"/>
        <end position="46"/>
    </location>
</feature>
<comment type="caution">
    <text evidence="10">The sequence shown here is derived from an EMBL/GenBank/DDBJ whole genome shotgun (WGS) entry which is preliminary data.</text>
</comment>
<comment type="similarity">
    <text evidence="7">Belongs to the ThrE exporter (TC 2.A.79) family.</text>
</comment>
<accession>A0A562J4L4</accession>
<comment type="subcellular location">
    <subcellularLocation>
        <location evidence="1">Cell membrane</location>
        <topology evidence="1">Multi-pass membrane protein</topology>
    </subcellularLocation>
</comment>
<organism evidence="10 11">
    <name type="scientific">Sedimentibacter saalensis</name>
    <dbReference type="NCBI Taxonomy" id="130788"/>
    <lineage>
        <taxon>Bacteria</taxon>
        <taxon>Bacillati</taxon>
        <taxon>Bacillota</taxon>
        <taxon>Tissierellia</taxon>
        <taxon>Sedimentibacter</taxon>
    </lineage>
</organism>
<dbReference type="Pfam" id="PF12821">
    <property type="entry name" value="ThrE_2"/>
    <property type="match status" value="1"/>
</dbReference>
<keyword evidence="3" id="KW-0997">Cell inner membrane</keyword>
<dbReference type="Proteomes" id="UP000315343">
    <property type="component" value="Unassembled WGS sequence"/>
</dbReference>
<dbReference type="OrthoDB" id="9810047at2"/>
<dbReference type="AlphaFoldDB" id="A0A562J4L4"/>
<feature type="transmembrane region" description="Helical" evidence="8">
    <location>
        <begin position="79"/>
        <end position="104"/>
    </location>
</feature>
<evidence type="ECO:0000256" key="1">
    <source>
        <dbReference type="ARBA" id="ARBA00004651"/>
    </source>
</evidence>
<evidence type="ECO:0000256" key="2">
    <source>
        <dbReference type="ARBA" id="ARBA00022475"/>
    </source>
</evidence>
<dbReference type="EMBL" id="VLKH01000010">
    <property type="protein sequence ID" value="TWH78118.1"/>
    <property type="molecule type" value="Genomic_DNA"/>
</dbReference>
<feature type="transmembrane region" description="Helical" evidence="8">
    <location>
        <begin position="52"/>
        <end position="72"/>
    </location>
</feature>
<feature type="transmembrane region" description="Helical" evidence="8">
    <location>
        <begin position="6"/>
        <end position="22"/>
    </location>
</feature>
<dbReference type="RefSeq" id="WP_019229768.1">
    <property type="nucleotide sequence ID" value="NZ_DAMBUX010000010.1"/>
</dbReference>
<evidence type="ECO:0000256" key="3">
    <source>
        <dbReference type="ARBA" id="ARBA00022519"/>
    </source>
</evidence>